<name>A0ABD1S8B5_9LAMI</name>
<evidence type="ECO:0000313" key="3">
    <source>
        <dbReference type="Proteomes" id="UP001604277"/>
    </source>
</evidence>
<feature type="region of interest" description="Disordered" evidence="1">
    <location>
        <begin position="1"/>
        <end position="22"/>
    </location>
</feature>
<accession>A0ABD1S8B5</accession>
<dbReference type="AlphaFoldDB" id="A0ABD1S8B5"/>
<organism evidence="2 3">
    <name type="scientific">Forsythia ovata</name>
    <dbReference type="NCBI Taxonomy" id="205694"/>
    <lineage>
        <taxon>Eukaryota</taxon>
        <taxon>Viridiplantae</taxon>
        <taxon>Streptophyta</taxon>
        <taxon>Embryophyta</taxon>
        <taxon>Tracheophyta</taxon>
        <taxon>Spermatophyta</taxon>
        <taxon>Magnoliopsida</taxon>
        <taxon>eudicotyledons</taxon>
        <taxon>Gunneridae</taxon>
        <taxon>Pentapetalae</taxon>
        <taxon>asterids</taxon>
        <taxon>lamiids</taxon>
        <taxon>Lamiales</taxon>
        <taxon>Oleaceae</taxon>
        <taxon>Forsythieae</taxon>
        <taxon>Forsythia</taxon>
    </lineage>
</organism>
<keyword evidence="3" id="KW-1185">Reference proteome</keyword>
<dbReference type="EMBL" id="JBFOLJ010000011">
    <property type="protein sequence ID" value="KAL2496999.1"/>
    <property type="molecule type" value="Genomic_DNA"/>
</dbReference>
<sequence>MSASRDEMPLTREPCIFSSRNSNTEVGSLAGASGSGISTPGYANTPSSTWQLAFGSRAHPAFYSQANFPQSGIVPFTAKVSGFVRESVEVAQCSDARKRDWFF</sequence>
<evidence type="ECO:0000313" key="2">
    <source>
        <dbReference type="EMBL" id="KAL2496999.1"/>
    </source>
</evidence>
<evidence type="ECO:0000256" key="1">
    <source>
        <dbReference type="SAM" id="MobiDB-lite"/>
    </source>
</evidence>
<feature type="compositionally biased region" description="Basic and acidic residues" evidence="1">
    <location>
        <begin position="1"/>
        <end position="10"/>
    </location>
</feature>
<protein>
    <submittedName>
        <fullName evidence="2">YLP motif-containing protein 1-like</fullName>
    </submittedName>
</protein>
<gene>
    <name evidence="2" type="ORF">Fot_40756</name>
</gene>
<comment type="caution">
    <text evidence="2">The sequence shown here is derived from an EMBL/GenBank/DDBJ whole genome shotgun (WGS) entry which is preliminary data.</text>
</comment>
<reference evidence="3" key="1">
    <citation type="submission" date="2024-07" db="EMBL/GenBank/DDBJ databases">
        <title>Two chromosome-level genome assemblies of Korean endemic species Abeliophyllum distichum and Forsythia ovata (Oleaceae).</title>
        <authorList>
            <person name="Jang H."/>
        </authorList>
    </citation>
    <scope>NUCLEOTIDE SEQUENCE [LARGE SCALE GENOMIC DNA]</scope>
</reference>
<proteinExistence type="predicted"/>
<dbReference type="Proteomes" id="UP001604277">
    <property type="component" value="Unassembled WGS sequence"/>
</dbReference>